<dbReference type="Proteomes" id="UP000887563">
    <property type="component" value="Unplaced"/>
</dbReference>
<accession>A0A914N0W0</accession>
<reference evidence="2" key="1">
    <citation type="submission" date="2022-11" db="UniProtKB">
        <authorList>
            <consortium name="WormBaseParasite"/>
        </authorList>
    </citation>
    <scope>IDENTIFICATION</scope>
</reference>
<proteinExistence type="predicted"/>
<evidence type="ECO:0000313" key="1">
    <source>
        <dbReference type="Proteomes" id="UP000887563"/>
    </source>
</evidence>
<name>A0A914N0W0_MELIC</name>
<dbReference type="AlphaFoldDB" id="A0A914N0W0"/>
<protein>
    <submittedName>
        <fullName evidence="2">Candidate secreted effector</fullName>
    </submittedName>
</protein>
<organism evidence="1 2">
    <name type="scientific">Meloidogyne incognita</name>
    <name type="common">Southern root-knot nematode worm</name>
    <name type="synonym">Oxyuris incognita</name>
    <dbReference type="NCBI Taxonomy" id="6306"/>
    <lineage>
        <taxon>Eukaryota</taxon>
        <taxon>Metazoa</taxon>
        <taxon>Ecdysozoa</taxon>
        <taxon>Nematoda</taxon>
        <taxon>Chromadorea</taxon>
        <taxon>Rhabditida</taxon>
        <taxon>Tylenchina</taxon>
        <taxon>Tylenchomorpha</taxon>
        <taxon>Tylenchoidea</taxon>
        <taxon>Meloidogynidae</taxon>
        <taxon>Meloidogyninae</taxon>
        <taxon>Meloidogyne</taxon>
        <taxon>Meloidogyne incognita group</taxon>
    </lineage>
</organism>
<dbReference type="WBParaSite" id="Minc3s03425g33804">
    <property type="protein sequence ID" value="Minc3s03425g33804"/>
    <property type="gene ID" value="Minc3s03425g33804"/>
</dbReference>
<keyword evidence="1" id="KW-1185">Reference proteome</keyword>
<evidence type="ECO:0000313" key="2">
    <source>
        <dbReference type="WBParaSite" id="Minc3s03425g33804"/>
    </source>
</evidence>
<sequence length="97" mass="12009">MSAGSLLSIVRTFCTQRERESPIMSSVWKHWWEISIHKVWRLNSNKKQTLIDVMLRSCPRQRVVWWKKQRFTSQDIWMSNRKRFCLHYIRYKFTISM</sequence>